<dbReference type="PANTHER" id="PTHR30471">
    <property type="entry name" value="DNA REPAIR PROTEIN RADC"/>
    <property type="match status" value="1"/>
</dbReference>
<evidence type="ECO:0000259" key="8">
    <source>
        <dbReference type="PROSITE" id="PS50249"/>
    </source>
</evidence>
<evidence type="ECO:0000313" key="10">
    <source>
        <dbReference type="Proteomes" id="UP000255523"/>
    </source>
</evidence>
<gene>
    <name evidence="9" type="primary">radC</name>
    <name evidence="9" type="ORF">NCTC11087_00792</name>
</gene>
<dbReference type="Gene3D" id="3.40.140.10">
    <property type="entry name" value="Cytidine Deaminase, domain 2"/>
    <property type="match status" value="1"/>
</dbReference>
<dbReference type="PROSITE" id="PS50249">
    <property type="entry name" value="MPN"/>
    <property type="match status" value="1"/>
</dbReference>
<evidence type="ECO:0000313" key="9">
    <source>
        <dbReference type="EMBL" id="SUO03912.1"/>
    </source>
</evidence>
<keyword evidence="2" id="KW-0645">Protease</keyword>
<keyword evidence="3" id="KW-0479">Metal-binding</keyword>
<dbReference type="Proteomes" id="UP000255523">
    <property type="component" value="Unassembled WGS sequence"/>
</dbReference>
<dbReference type="PANTHER" id="PTHR30471:SF3">
    <property type="entry name" value="UPF0758 PROTEIN YEES-RELATED"/>
    <property type="match status" value="1"/>
</dbReference>
<evidence type="ECO:0000256" key="4">
    <source>
        <dbReference type="ARBA" id="ARBA00022801"/>
    </source>
</evidence>
<evidence type="ECO:0000256" key="1">
    <source>
        <dbReference type="ARBA" id="ARBA00010243"/>
    </source>
</evidence>
<dbReference type="GO" id="GO:0008237">
    <property type="term" value="F:metallopeptidase activity"/>
    <property type="evidence" value="ECO:0007669"/>
    <property type="project" value="UniProtKB-KW"/>
</dbReference>
<evidence type="ECO:0000256" key="2">
    <source>
        <dbReference type="ARBA" id="ARBA00022670"/>
    </source>
</evidence>
<protein>
    <submittedName>
        <fullName evidence="9">DNA repair protein RadC</fullName>
    </submittedName>
</protein>
<dbReference type="PROSITE" id="PS01302">
    <property type="entry name" value="UPF0758"/>
    <property type="match status" value="1"/>
</dbReference>
<proteinExistence type="inferred from homology"/>
<evidence type="ECO:0000256" key="7">
    <source>
        <dbReference type="RuleBase" id="RU003797"/>
    </source>
</evidence>
<dbReference type="GO" id="GO:0046872">
    <property type="term" value="F:metal ion binding"/>
    <property type="evidence" value="ECO:0007669"/>
    <property type="project" value="UniProtKB-KW"/>
</dbReference>
<keyword evidence="6" id="KW-0482">Metalloprotease</keyword>
<name>A0A380LM84_9FIRM</name>
<evidence type="ECO:0000256" key="6">
    <source>
        <dbReference type="ARBA" id="ARBA00023049"/>
    </source>
</evidence>
<dbReference type="Pfam" id="PF04002">
    <property type="entry name" value="RadC"/>
    <property type="match status" value="1"/>
</dbReference>
<keyword evidence="10" id="KW-1185">Reference proteome</keyword>
<dbReference type="InterPro" id="IPR001405">
    <property type="entry name" value="UPF0758"/>
</dbReference>
<dbReference type="EMBL" id="UHFX01000003">
    <property type="protein sequence ID" value="SUO03912.1"/>
    <property type="molecule type" value="Genomic_DNA"/>
</dbReference>
<keyword evidence="5" id="KW-0862">Zinc</keyword>
<keyword evidence="4" id="KW-0378">Hydrolase</keyword>
<evidence type="ECO:0000256" key="3">
    <source>
        <dbReference type="ARBA" id="ARBA00022723"/>
    </source>
</evidence>
<dbReference type="Pfam" id="PF20582">
    <property type="entry name" value="UPF0758_N"/>
    <property type="match status" value="1"/>
</dbReference>
<dbReference type="InterPro" id="IPR025657">
    <property type="entry name" value="RadC_JAB"/>
</dbReference>
<dbReference type="AlphaFoldDB" id="A0A380LM84"/>
<organism evidence="9 10">
    <name type="scientific">Faecalicoccus pleomorphus</name>
    <dbReference type="NCBI Taxonomy" id="1323"/>
    <lineage>
        <taxon>Bacteria</taxon>
        <taxon>Bacillati</taxon>
        <taxon>Bacillota</taxon>
        <taxon>Erysipelotrichia</taxon>
        <taxon>Erysipelotrichales</taxon>
        <taxon>Erysipelotrichaceae</taxon>
        <taxon>Faecalicoccus</taxon>
    </lineage>
</organism>
<reference evidence="9 10" key="1">
    <citation type="submission" date="2018-06" db="EMBL/GenBank/DDBJ databases">
        <authorList>
            <consortium name="Pathogen Informatics"/>
            <person name="Doyle S."/>
        </authorList>
    </citation>
    <scope>NUCLEOTIDE SEQUENCE [LARGE SCALE GENOMIC DNA]</scope>
    <source>
        <strain evidence="9 10">NCTC11087</strain>
    </source>
</reference>
<dbReference type="RefSeq" id="WP_022789992.1">
    <property type="nucleotide sequence ID" value="NZ_UHFX01000003.1"/>
</dbReference>
<dbReference type="GO" id="GO:0006508">
    <property type="term" value="P:proteolysis"/>
    <property type="evidence" value="ECO:0007669"/>
    <property type="project" value="UniProtKB-KW"/>
</dbReference>
<feature type="domain" description="MPN" evidence="8">
    <location>
        <begin position="101"/>
        <end position="223"/>
    </location>
</feature>
<dbReference type="CDD" id="cd08071">
    <property type="entry name" value="MPN_DUF2466"/>
    <property type="match status" value="1"/>
</dbReference>
<dbReference type="NCBIfam" id="TIGR00608">
    <property type="entry name" value="radc"/>
    <property type="match status" value="1"/>
</dbReference>
<evidence type="ECO:0000256" key="5">
    <source>
        <dbReference type="ARBA" id="ARBA00022833"/>
    </source>
</evidence>
<dbReference type="InterPro" id="IPR046778">
    <property type="entry name" value="UPF0758_N"/>
</dbReference>
<dbReference type="GeneID" id="77461769"/>
<accession>A0A380LM84</accession>
<dbReference type="NCBIfam" id="NF000642">
    <property type="entry name" value="PRK00024.1"/>
    <property type="match status" value="1"/>
</dbReference>
<comment type="similarity">
    <text evidence="1 7">Belongs to the UPF0758 family.</text>
</comment>
<dbReference type="InterPro" id="IPR037518">
    <property type="entry name" value="MPN"/>
</dbReference>
<sequence>MKIKELETNLRPREKALSYGLESLSDLEILALLLQSGSKNRSVFDLAKDVMCKCDNLEKLFDLRVEDLMEIKGIKHVKALQILTGIELCKRALKKKNYGASILEPTDLAAWFQMEIGLKDQEHFVAVYLNAKGKIITHKILYVGTLTESCVHPRDIFHDAFIYKAHSLIMVHNHPSGDITPSPQDIEFTKRIYELALLSGIQLLDHVIVGNKDWFSFKQHQYLD</sequence>
<dbReference type="OrthoDB" id="9804482at2"/>
<dbReference type="InterPro" id="IPR020891">
    <property type="entry name" value="UPF0758_CS"/>
</dbReference>